<sequence>MIPVKNVSAAELVPILRPMIPEWGHLAAYPPSNILIISDRASNVHRMMRIIHRIDTVGDQGVDVMPLQNASADQVVNVINQLYQGQAAAQMGRTFKVVADQRTNSALISGDPAERLRIRALVAELDTPSSAGGDTVLEGTTLCVGTTSAGGLSVAAMLRALRGNADLDTGGLNPNPTLLPSITRFFGPSDSRSITGALLGARPGAVRALRVAPHRLIPATV</sequence>
<evidence type="ECO:0000259" key="4">
    <source>
        <dbReference type="Pfam" id="PF03958"/>
    </source>
</evidence>
<reference evidence="5" key="2">
    <citation type="journal article" date="2014" name="ISME J.">
        <title>Microbial stratification in low pH oxic and suboxic macroscopic growths along an acid mine drainage.</title>
        <authorList>
            <person name="Mendez-Garcia C."/>
            <person name="Mesa V."/>
            <person name="Sprenger R.R."/>
            <person name="Richter M."/>
            <person name="Diez M.S."/>
            <person name="Solano J."/>
            <person name="Bargiela R."/>
            <person name="Golyshina O.V."/>
            <person name="Manteca A."/>
            <person name="Ramos J.L."/>
            <person name="Gallego J.R."/>
            <person name="Llorente I."/>
            <person name="Martins Dos Santos V.A."/>
            <person name="Jensen O.N."/>
            <person name="Pelaez A.I."/>
            <person name="Sanchez J."/>
            <person name="Ferrer M."/>
        </authorList>
    </citation>
    <scope>NUCLEOTIDE SEQUENCE</scope>
</reference>
<evidence type="ECO:0000256" key="2">
    <source>
        <dbReference type="ARBA" id="ARBA00022729"/>
    </source>
</evidence>
<dbReference type="InterPro" id="IPR038591">
    <property type="entry name" value="NolW-like_sf"/>
</dbReference>
<dbReference type="GO" id="GO:0015627">
    <property type="term" value="C:type II protein secretion system complex"/>
    <property type="evidence" value="ECO:0007669"/>
    <property type="project" value="TreeGrafter"/>
</dbReference>
<feature type="domain" description="NolW-like" evidence="4">
    <location>
        <begin position="1"/>
        <end position="60"/>
    </location>
</feature>
<dbReference type="Gene3D" id="3.30.1370.120">
    <property type="match status" value="2"/>
</dbReference>
<gene>
    <name evidence="5" type="ORF">B2A_13831</name>
</gene>
<evidence type="ECO:0000256" key="1">
    <source>
        <dbReference type="ARBA" id="ARBA00004370"/>
    </source>
</evidence>
<evidence type="ECO:0000256" key="3">
    <source>
        <dbReference type="ARBA" id="ARBA00023136"/>
    </source>
</evidence>
<dbReference type="GO" id="GO:0016020">
    <property type="term" value="C:membrane"/>
    <property type="evidence" value="ECO:0007669"/>
    <property type="project" value="UniProtKB-SubCell"/>
</dbReference>
<comment type="subcellular location">
    <subcellularLocation>
        <location evidence="1">Membrane</location>
    </subcellularLocation>
</comment>
<accession>T0YDB6</accession>
<feature type="non-terminal residue" evidence="5">
    <location>
        <position position="221"/>
    </location>
</feature>
<dbReference type="GO" id="GO:0009306">
    <property type="term" value="P:protein secretion"/>
    <property type="evidence" value="ECO:0007669"/>
    <property type="project" value="TreeGrafter"/>
</dbReference>
<dbReference type="EMBL" id="AUZZ01010028">
    <property type="protein sequence ID" value="EQD31098.1"/>
    <property type="molecule type" value="Genomic_DNA"/>
</dbReference>
<protein>
    <submittedName>
        <fullName evidence="5">General secretion pathway protein D</fullName>
    </submittedName>
</protein>
<dbReference type="PANTHER" id="PTHR30332">
    <property type="entry name" value="PROBABLE GENERAL SECRETION PATHWAY PROTEIN D"/>
    <property type="match status" value="1"/>
</dbReference>
<feature type="domain" description="NolW-like" evidence="4">
    <location>
        <begin position="63"/>
        <end position="130"/>
    </location>
</feature>
<dbReference type="Pfam" id="PF03958">
    <property type="entry name" value="Secretin_N"/>
    <property type="match status" value="2"/>
</dbReference>
<name>T0YDB6_9ZZZZ</name>
<comment type="caution">
    <text evidence="5">The sequence shown here is derived from an EMBL/GenBank/DDBJ whole genome shotgun (WGS) entry which is preliminary data.</text>
</comment>
<dbReference type="InterPro" id="IPR005644">
    <property type="entry name" value="NolW-like"/>
</dbReference>
<organism evidence="5">
    <name type="scientific">mine drainage metagenome</name>
    <dbReference type="NCBI Taxonomy" id="410659"/>
    <lineage>
        <taxon>unclassified sequences</taxon>
        <taxon>metagenomes</taxon>
        <taxon>ecological metagenomes</taxon>
    </lineage>
</organism>
<keyword evidence="3" id="KW-0472">Membrane</keyword>
<keyword evidence="2" id="KW-0732">Signal</keyword>
<dbReference type="PANTHER" id="PTHR30332:SF24">
    <property type="entry name" value="SECRETIN GSPD-RELATED"/>
    <property type="match status" value="1"/>
</dbReference>
<reference evidence="5" key="1">
    <citation type="submission" date="2013-08" db="EMBL/GenBank/DDBJ databases">
        <authorList>
            <person name="Mendez C."/>
            <person name="Richter M."/>
            <person name="Ferrer M."/>
            <person name="Sanchez J."/>
        </authorList>
    </citation>
    <scope>NUCLEOTIDE SEQUENCE</scope>
</reference>
<dbReference type="AlphaFoldDB" id="T0YDB6"/>
<evidence type="ECO:0000313" key="5">
    <source>
        <dbReference type="EMBL" id="EQD31098.1"/>
    </source>
</evidence>
<dbReference type="InterPro" id="IPR050810">
    <property type="entry name" value="Bact_Secretion_Sys_Channel"/>
</dbReference>
<proteinExistence type="predicted"/>